<dbReference type="GO" id="GO:0010181">
    <property type="term" value="F:FMN binding"/>
    <property type="evidence" value="ECO:0007669"/>
    <property type="project" value="InterPro"/>
</dbReference>
<sequence length="366" mass="40427">MNVLFEKMQLRDLEIANRIWLPPMCQYRVQERDGVPTDWHLVHYGARAVGGFGLIIAESTGIVPEGRISPNCTGLWNEEQVQAWRRIVDFVHAQGAKMGVQLNHAGRKSSTVPLLPDQPTYDGTETIPLSEGGWEPVGPSAVANDGLAVPREMTLAEIRQLPEDFVAATHRAMDAGFDTVELHAAHGYLLHQFLSPLANKREDEYGGSFENRTRLLREVVVAVRKALPEGVPLLLRLSATDWRDDVPSWTVEESVKLAGILKELGVDLMDVSTGGLVKAQIPVGPGYQVSFAEQIQLETGMPTAAVGLITEPQQALDIIQEVRASAVLIGREALRDPSFPWRIARETGVDSREVPFPVAYHRAAWR</sequence>
<evidence type="ECO:0000256" key="4">
    <source>
        <dbReference type="ARBA" id="ARBA00022857"/>
    </source>
</evidence>
<dbReference type="PANTHER" id="PTHR43303:SF4">
    <property type="entry name" value="NADPH DEHYDROGENASE C23G7.10C-RELATED"/>
    <property type="match status" value="1"/>
</dbReference>
<protein>
    <submittedName>
        <fullName evidence="7">NADPH dehydrogenase</fullName>
        <ecNumber evidence="7">1.6.99.1</ecNumber>
    </submittedName>
</protein>
<keyword evidence="2" id="KW-0285">Flavoprotein</keyword>
<dbReference type="PANTHER" id="PTHR43303">
    <property type="entry name" value="NADPH DEHYDROGENASE C23G7.10C-RELATED"/>
    <property type="match status" value="1"/>
</dbReference>
<reference evidence="7 8" key="1">
    <citation type="submission" date="2019-11" db="EMBL/GenBank/DDBJ databases">
        <title>Complete genome sequence of Corynebacterium kalinowskii 1959, a novel Corynebacterium species isolated from soil of a small paddock in Vilsendorf, Germany.</title>
        <authorList>
            <person name="Schaffert L."/>
            <person name="Ruwe M."/>
            <person name="Milse J."/>
            <person name="Hanuschka K."/>
            <person name="Ortseifen V."/>
            <person name="Droste J."/>
            <person name="Brandt D."/>
            <person name="Schlueter L."/>
            <person name="Kutter Y."/>
            <person name="Vinke S."/>
            <person name="Viehoefer P."/>
            <person name="Jacob L."/>
            <person name="Luebke N.-C."/>
            <person name="Schulte-Berndt E."/>
            <person name="Hain C."/>
            <person name="Linder M."/>
            <person name="Schmidt P."/>
            <person name="Wollenschlaeger L."/>
            <person name="Luttermann T."/>
            <person name="Thieme E."/>
            <person name="Hassa J."/>
            <person name="Haak M."/>
            <person name="Wittchen M."/>
            <person name="Mentz A."/>
            <person name="Persicke M."/>
            <person name="Busche T."/>
            <person name="Ruckert C."/>
        </authorList>
    </citation>
    <scope>NUCLEOTIDE SEQUENCE [LARGE SCALE GENOMIC DNA]</scope>
    <source>
        <strain evidence="7 8">2039</strain>
    </source>
</reference>
<dbReference type="InterPro" id="IPR001155">
    <property type="entry name" value="OxRdtase_FMN_N"/>
</dbReference>
<evidence type="ECO:0000256" key="2">
    <source>
        <dbReference type="ARBA" id="ARBA00022630"/>
    </source>
</evidence>
<dbReference type="AlphaFoldDB" id="A0A6B8WFD8"/>
<proteinExistence type="predicted"/>
<organism evidence="7 8">
    <name type="scientific">Corynebacterium occultum</name>
    <dbReference type="NCBI Taxonomy" id="2675219"/>
    <lineage>
        <taxon>Bacteria</taxon>
        <taxon>Bacillati</taxon>
        <taxon>Actinomycetota</taxon>
        <taxon>Actinomycetes</taxon>
        <taxon>Mycobacteriales</taxon>
        <taxon>Corynebacteriaceae</taxon>
        <taxon>Corynebacterium</taxon>
    </lineage>
</organism>
<gene>
    <name evidence="7" type="primary">namA</name>
    <name evidence="7" type="ORF">COCCU_14000</name>
</gene>
<evidence type="ECO:0000256" key="5">
    <source>
        <dbReference type="ARBA" id="ARBA00023002"/>
    </source>
</evidence>
<dbReference type="Proteomes" id="UP000424462">
    <property type="component" value="Chromosome"/>
</dbReference>
<dbReference type="Pfam" id="PF00724">
    <property type="entry name" value="Oxidored_FMN"/>
    <property type="match status" value="1"/>
</dbReference>
<evidence type="ECO:0000313" key="7">
    <source>
        <dbReference type="EMBL" id="QGU08690.1"/>
    </source>
</evidence>
<keyword evidence="3" id="KW-0288">FMN</keyword>
<dbReference type="RefSeq" id="WP_156232392.1">
    <property type="nucleotide sequence ID" value="NZ_CP046455.1"/>
</dbReference>
<dbReference type="Gene3D" id="3.20.20.70">
    <property type="entry name" value="Aldolase class I"/>
    <property type="match status" value="1"/>
</dbReference>
<evidence type="ECO:0000256" key="1">
    <source>
        <dbReference type="ARBA" id="ARBA00001917"/>
    </source>
</evidence>
<dbReference type="GO" id="GO:0003959">
    <property type="term" value="F:NADPH dehydrogenase activity"/>
    <property type="evidence" value="ECO:0007669"/>
    <property type="project" value="UniProtKB-EC"/>
</dbReference>
<keyword evidence="4" id="KW-0521">NADP</keyword>
<dbReference type="EMBL" id="CP046455">
    <property type="protein sequence ID" value="QGU08690.1"/>
    <property type="molecule type" value="Genomic_DNA"/>
</dbReference>
<dbReference type="CDD" id="cd02932">
    <property type="entry name" value="OYE_YqiM_FMN"/>
    <property type="match status" value="1"/>
</dbReference>
<name>A0A6B8WFD8_9CORY</name>
<dbReference type="SUPFAM" id="SSF51395">
    <property type="entry name" value="FMN-linked oxidoreductases"/>
    <property type="match status" value="1"/>
</dbReference>
<dbReference type="GO" id="GO:0050661">
    <property type="term" value="F:NADP binding"/>
    <property type="evidence" value="ECO:0007669"/>
    <property type="project" value="InterPro"/>
</dbReference>
<keyword evidence="5 7" id="KW-0560">Oxidoreductase</keyword>
<evidence type="ECO:0000259" key="6">
    <source>
        <dbReference type="Pfam" id="PF00724"/>
    </source>
</evidence>
<keyword evidence="8" id="KW-1185">Reference proteome</keyword>
<comment type="cofactor">
    <cofactor evidence="1">
        <name>FMN</name>
        <dbReference type="ChEBI" id="CHEBI:58210"/>
    </cofactor>
</comment>
<evidence type="ECO:0000256" key="3">
    <source>
        <dbReference type="ARBA" id="ARBA00022643"/>
    </source>
</evidence>
<feature type="domain" description="NADH:flavin oxidoreductase/NADH oxidase N-terminal" evidence="6">
    <location>
        <begin position="4"/>
        <end position="345"/>
    </location>
</feature>
<dbReference type="KEGG" id="cok:COCCU_14000"/>
<dbReference type="InterPro" id="IPR013785">
    <property type="entry name" value="Aldolase_TIM"/>
</dbReference>
<evidence type="ECO:0000313" key="8">
    <source>
        <dbReference type="Proteomes" id="UP000424462"/>
    </source>
</evidence>
<dbReference type="EC" id="1.6.99.1" evidence="7"/>
<dbReference type="InterPro" id="IPR044152">
    <property type="entry name" value="YqjM-like"/>
</dbReference>
<accession>A0A6B8WFD8</accession>